<dbReference type="PANTHER" id="PTHR30580">
    <property type="entry name" value="PRIMOSOMAL PROTEIN N"/>
    <property type="match status" value="1"/>
</dbReference>
<dbReference type="GO" id="GO:0006302">
    <property type="term" value="P:double-strand break repair"/>
    <property type="evidence" value="ECO:0007669"/>
    <property type="project" value="TreeGrafter"/>
</dbReference>
<keyword evidence="1" id="KW-0547">Nucleotide-binding</keyword>
<sequence>MVLGTENKGDRAREEVLSVVPDLSLRPELVEVCRRLCENSVVPLPVVLRAALPPGVETGRYRVIEPSPGWPWEIDATVTRVVLERALGPDGLRAAEAEGRIVLAPAAPQPATVEWAVIRAAAEPDLARAPRQRDLFVTLKEHGGEIMTSTLLSETGASRGSLRELVRRGAARLVRRQESPPLQATLGHHAVQEGAAHFSRTARRAVKSGGPFLWRTKGREEDAAVVAIVTATLEAGRQALVLAPEVGLVERLVDLLRRALEEGHTVAPYHSGLGRGRIAVHEAGRKGNVDVVVGTRTAALLGLARPGSICVVDEPNGAHRAEPGHEGLPVHVRDVALERARLQRAAVFFLSPCPSLRIYAPEVRRRERIRELPAGRAWPWPAVRIVDMRGSGAAFSSTLERACRRCMEGGGKTGVVLKRLGYATAVACSRCGTMKICPNCDLPLVSHGRDGPLACTRCGYREEPGPCAKCGSTRLRHTGLGVERARAELSDLLGTRVGLITAEERDHTDAPVVVGTVPRILDGEWDAVILPDADAFLAGSGTDVGERSFRLFYGAAAVARKLLLVQTHVPEHYALRAGVSGDYEAFAAAELPRLRELGYPPFAHAASLTFEGSEAALLGAVESHLRPALDAGVEMSGPFVLGRTGETTAWRVLLRAKRRPAVARAATVAAKISARTRGLEVRIDVDPEEV</sequence>
<evidence type="ECO:0000256" key="2">
    <source>
        <dbReference type="ARBA" id="ARBA00022840"/>
    </source>
</evidence>
<reference evidence="4" key="1">
    <citation type="submission" date="2020-02" db="EMBL/GenBank/DDBJ databases">
        <authorList>
            <person name="Meier V. D."/>
        </authorList>
    </citation>
    <scope>NUCLEOTIDE SEQUENCE</scope>
    <source>
        <strain evidence="4">AVDCRST_MAG58</strain>
    </source>
</reference>
<dbReference type="GO" id="GO:0006310">
    <property type="term" value="P:DNA recombination"/>
    <property type="evidence" value="ECO:0007669"/>
    <property type="project" value="TreeGrafter"/>
</dbReference>
<gene>
    <name evidence="4" type="ORF">AVDCRST_MAG58-404</name>
</gene>
<keyword evidence="4" id="KW-0378">Hydrolase</keyword>
<proteinExistence type="predicted"/>
<evidence type="ECO:0000256" key="3">
    <source>
        <dbReference type="ARBA" id="ARBA00023125"/>
    </source>
</evidence>
<dbReference type="AlphaFoldDB" id="A0A6J4QIN3"/>
<keyword evidence="2" id="KW-0067">ATP-binding</keyword>
<dbReference type="SUPFAM" id="SSF52540">
    <property type="entry name" value="P-loop containing nucleoside triphosphate hydrolases"/>
    <property type="match status" value="1"/>
</dbReference>
<protein>
    <submittedName>
        <fullName evidence="4">Helicase PriA essential for oriC/DnaA-independent DNA replication</fullName>
    </submittedName>
</protein>
<keyword evidence="4" id="KW-0347">Helicase</keyword>
<dbReference type="InterPro" id="IPR027417">
    <property type="entry name" value="P-loop_NTPase"/>
</dbReference>
<dbReference type="GO" id="GO:0006270">
    <property type="term" value="P:DNA replication initiation"/>
    <property type="evidence" value="ECO:0007669"/>
    <property type="project" value="TreeGrafter"/>
</dbReference>
<organism evidence="4">
    <name type="scientific">uncultured Rubrobacteraceae bacterium</name>
    <dbReference type="NCBI Taxonomy" id="349277"/>
    <lineage>
        <taxon>Bacteria</taxon>
        <taxon>Bacillati</taxon>
        <taxon>Actinomycetota</taxon>
        <taxon>Rubrobacteria</taxon>
        <taxon>Rubrobacterales</taxon>
        <taxon>Rubrobacteraceae</taxon>
        <taxon>environmental samples</taxon>
    </lineage>
</organism>
<evidence type="ECO:0000313" key="4">
    <source>
        <dbReference type="EMBL" id="CAA9445938.1"/>
    </source>
</evidence>
<dbReference type="EMBL" id="CADCVF010000010">
    <property type="protein sequence ID" value="CAA9445938.1"/>
    <property type="molecule type" value="Genomic_DNA"/>
</dbReference>
<dbReference type="GO" id="GO:0003677">
    <property type="term" value="F:DNA binding"/>
    <property type="evidence" value="ECO:0007669"/>
    <property type="project" value="UniProtKB-KW"/>
</dbReference>
<name>A0A6J4QIN3_9ACTN</name>
<dbReference type="Gene3D" id="3.40.50.300">
    <property type="entry name" value="P-loop containing nucleotide triphosphate hydrolases"/>
    <property type="match status" value="1"/>
</dbReference>
<dbReference type="GO" id="GO:0043138">
    <property type="term" value="F:3'-5' DNA helicase activity"/>
    <property type="evidence" value="ECO:0007669"/>
    <property type="project" value="TreeGrafter"/>
</dbReference>
<accession>A0A6J4QIN3</accession>
<keyword evidence="3" id="KW-0238">DNA-binding</keyword>
<dbReference type="PANTHER" id="PTHR30580:SF0">
    <property type="entry name" value="PRIMOSOMAL PROTEIN N"/>
    <property type="match status" value="1"/>
</dbReference>
<dbReference type="GO" id="GO:0005524">
    <property type="term" value="F:ATP binding"/>
    <property type="evidence" value="ECO:0007669"/>
    <property type="project" value="UniProtKB-KW"/>
</dbReference>
<evidence type="ECO:0000256" key="1">
    <source>
        <dbReference type="ARBA" id="ARBA00022741"/>
    </source>
</evidence>